<accession>A0A674PCX0</accession>
<protein>
    <recommendedName>
        <fullName evidence="2">Fibroblast growth factor</fullName>
        <shortName evidence="2">FGF</shortName>
    </recommendedName>
</protein>
<reference evidence="4 5" key="1">
    <citation type="journal article" date="2011" name="Genome Biol. Evol.">
        <title>Integration of the genetic map and genome assembly of fugu facilitates insights into distinct features of genome evolution in teleosts and mammals.</title>
        <authorList>
            <person name="Kai W."/>
            <person name="Kikuchi K."/>
            <person name="Tohari S."/>
            <person name="Chew A.K."/>
            <person name="Tay A."/>
            <person name="Fujiwara A."/>
            <person name="Hosoya S."/>
            <person name="Suetake H."/>
            <person name="Naruse K."/>
            <person name="Brenner S."/>
            <person name="Suzuki Y."/>
            <person name="Venkatesh B."/>
        </authorList>
    </citation>
    <scope>NUCLEOTIDE SEQUENCE [LARGE SCALE GENOMIC DNA]</scope>
</reference>
<dbReference type="PANTHER" id="PTHR11486">
    <property type="entry name" value="FIBROBLAST GROWTH FACTOR"/>
    <property type="match status" value="1"/>
</dbReference>
<gene>
    <name evidence="4" type="primary">LOC101067516</name>
</gene>
<dbReference type="FunCoup" id="A0A674PCX0">
    <property type="interactions" value="280"/>
</dbReference>
<dbReference type="OrthoDB" id="6158176at2759"/>
<name>A0A674PCX0_TAKRU</name>
<evidence type="ECO:0000313" key="5">
    <source>
        <dbReference type="Proteomes" id="UP000005226"/>
    </source>
</evidence>
<dbReference type="Pfam" id="PF00167">
    <property type="entry name" value="FGF"/>
    <property type="match status" value="1"/>
</dbReference>
<dbReference type="PRINTS" id="PR00263">
    <property type="entry name" value="HBGFFGF"/>
</dbReference>
<evidence type="ECO:0000313" key="4">
    <source>
        <dbReference type="Ensembl" id="ENSTRUP00000083521.1"/>
    </source>
</evidence>
<dbReference type="InterPro" id="IPR002209">
    <property type="entry name" value="Fibroblast_GF_fam"/>
</dbReference>
<proteinExistence type="inferred from homology"/>
<dbReference type="CDD" id="cd23309">
    <property type="entry name" value="beta-trefoil_FGF11-like"/>
    <property type="match status" value="1"/>
</dbReference>
<dbReference type="SMART" id="SM00442">
    <property type="entry name" value="FGF"/>
    <property type="match status" value="1"/>
</dbReference>
<reference evidence="4" key="3">
    <citation type="submission" date="2025-09" db="UniProtKB">
        <authorList>
            <consortium name="Ensembl"/>
        </authorList>
    </citation>
    <scope>IDENTIFICATION</scope>
</reference>
<feature type="region of interest" description="Disordered" evidence="3">
    <location>
        <begin position="32"/>
        <end position="80"/>
    </location>
</feature>
<dbReference type="Proteomes" id="UP000005226">
    <property type="component" value="Chromosome 8"/>
</dbReference>
<comment type="similarity">
    <text evidence="1 2">Belongs to the heparin-binding growth factors family.</text>
</comment>
<dbReference type="Ensembl" id="ENSTRUT00000089727.1">
    <property type="protein sequence ID" value="ENSTRUP00000083521.1"/>
    <property type="gene ID" value="ENSTRUG00000030093.1"/>
</dbReference>
<dbReference type="GO" id="GO:0008083">
    <property type="term" value="F:growth factor activity"/>
    <property type="evidence" value="ECO:0007669"/>
    <property type="project" value="InterPro"/>
</dbReference>
<feature type="region of interest" description="Disordered" evidence="3">
    <location>
        <begin position="389"/>
        <end position="420"/>
    </location>
</feature>
<dbReference type="RefSeq" id="XP_011617460.2">
    <property type="nucleotide sequence ID" value="XM_011619158.2"/>
</dbReference>
<dbReference type="KEGG" id="tru:101067516"/>
<dbReference type="Gene3D" id="2.80.10.50">
    <property type="match status" value="1"/>
</dbReference>
<feature type="compositionally biased region" description="Basic residues" evidence="3">
    <location>
        <begin position="36"/>
        <end position="46"/>
    </location>
</feature>
<evidence type="ECO:0000256" key="1">
    <source>
        <dbReference type="ARBA" id="ARBA00007936"/>
    </source>
</evidence>
<keyword evidence="5" id="KW-1185">Reference proteome</keyword>
<dbReference type="InParanoid" id="A0A674PCX0"/>
<evidence type="ECO:0000256" key="2">
    <source>
        <dbReference type="RuleBase" id="RU049442"/>
    </source>
</evidence>
<dbReference type="SUPFAM" id="SSF50353">
    <property type="entry name" value="Cytokine"/>
    <property type="match status" value="1"/>
</dbReference>
<dbReference type="AlphaFoldDB" id="A0A674PCX0"/>
<dbReference type="PRINTS" id="PR00262">
    <property type="entry name" value="IL1HBGF"/>
</dbReference>
<dbReference type="InterPro" id="IPR008996">
    <property type="entry name" value="IL1/FGF"/>
</dbReference>
<dbReference type="GeneTree" id="ENSGT00940000156984"/>
<reference evidence="4" key="2">
    <citation type="submission" date="2025-08" db="UniProtKB">
        <authorList>
            <consortium name="Ensembl"/>
        </authorList>
    </citation>
    <scope>IDENTIFICATION</scope>
</reference>
<organism evidence="4 5">
    <name type="scientific">Takifugu rubripes</name>
    <name type="common">Japanese pufferfish</name>
    <name type="synonym">Fugu rubripes</name>
    <dbReference type="NCBI Taxonomy" id="31033"/>
    <lineage>
        <taxon>Eukaryota</taxon>
        <taxon>Metazoa</taxon>
        <taxon>Chordata</taxon>
        <taxon>Craniata</taxon>
        <taxon>Vertebrata</taxon>
        <taxon>Euteleostomi</taxon>
        <taxon>Actinopterygii</taxon>
        <taxon>Neopterygii</taxon>
        <taxon>Teleostei</taxon>
        <taxon>Neoteleostei</taxon>
        <taxon>Acanthomorphata</taxon>
        <taxon>Eupercaria</taxon>
        <taxon>Tetraodontiformes</taxon>
        <taxon>Tetradontoidea</taxon>
        <taxon>Tetraodontidae</taxon>
        <taxon>Takifugu</taxon>
    </lineage>
</organism>
<dbReference type="PROSITE" id="PS00247">
    <property type="entry name" value="HBGF_FGF"/>
    <property type="match status" value="1"/>
</dbReference>
<evidence type="ECO:0000256" key="3">
    <source>
        <dbReference type="SAM" id="MobiDB-lite"/>
    </source>
</evidence>
<sequence>MQWFFVQKPTAAAYRRLHASAAACLSAAAASLPPPRGRRRHLKRSARGLFTPRRPGGSTSSSDRPSAAEDHRPLGQPEAEITKKSAAEVALFLPRGDDDDAEYVQVLLSGLVEELGENPGEEPGYLLILLSMVQIGGAKHCRTEPNSWPALLACKQGGGPAPMRWVNFSLPHPERLSSPTSSTSSSFSFSTASSFFPVSAKSMRFIWSNIFSKGSHMLQCLCGRSLKKNKNPTEPQLKGIVTRLFCRQGFYLQMGQDGSLDGTKDDSTNSSLFNLIPVGLRVVAIQSVKTGLYIAMNGEGHLYSSELFTAECKFKESVFENYYVIYSSMLYRQKESGRAWFLGLNKEGQAMKGNRVKKTKPAAHFLPKPIEVAMYREPSLHDVGEAVPKLVGGPPSKSTTSEPVVMNGGKPVNKPDKEET</sequence>
<dbReference type="FunFam" id="2.80.10.50:FF:000001">
    <property type="entry name" value="Fibroblast growth factor"/>
    <property type="match status" value="1"/>
</dbReference>
<dbReference type="GeneID" id="101067516"/>